<proteinExistence type="predicted"/>
<keyword evidence="3" id="KW-1185">Reference proteome</keyword>
<protein>
    <submittedName>
        <fullName evidence="2">Uncharacterized protein</fullName>
    </submittedName>
</protein>
<evidence type="ECO:0000313" key="2">
    <source>
        <dbReference type="EMBL" id="MBB5363123.1"/>
    </source>
</evidence>
<keyword evidence="1" id="KW-1133">Transmembrane helix</keyword>
<keyword evidence="1" id="KW-0812">Transmembrane</keyword>
<comment type="caution">
    <text evidence="2">The sequence shown here is derived from an EMBL/GenBank/DDBJ whole genome shotgun (WGS) entry which is preliminary data.</text>
</comment>
<keyword evidence="1" id="KW-0472">Membrane</keyword>
<sequence length="144" mass="15572">MNSRAAQATLIGLGASGEREGRADRRAGASVASDHQPILIDSKWLKRKPVASKTELIETNEAAPIMNISAAVMTLFLSSFWTWYKRFQGTSQRGYLGVKLIHTKTGCCSAWITSDPPPFVTGVNHASEVPLWESGCSGASELSF</sequence>
<dbReference type="Proteomes" id="UP000552709">
    <property type="component" value="Unassembled WGS sequence"/>
</dbReference>
<dbReference type="RefSeq" id="WP_184131402.1">
    <property type="nucleotide sequence ID" value="NZ_JACHFL010000004.1"/>
</dbReference>
<name>A0A7W8JWA5_9DEIO</name>
<feature type="transmembrane region" description="Helical" evidence="1">
    <location>
        <begin position="65"/>
        <end position="84"/>
    </location>
</feature>
<gene>
    <name evidence="2" type="ORF">HNQ08_002221</name>
</gene>
<dbReference type="EMBL" id="JACHFL010000004">
    <property type="protein sequence ID" value="MBB5363123.1"/>
    <property type="molecule type" value="Genomic_DNA"/>
</dbReference>
<evidence type="ECO:0000256" key="1">
    <source>
        <dbReference type="SAM" id="Phobius"/>
    </source>
</evidence>
<organism evidence="2 3">
    <name type="scientific">Deinococcus humi</name>
    <dbReference type="NCBI Taxonomy" id="662880"/>
    <lineage>
        <taxon>Bacteria</taxon>
        <taxon>Thermotogati</taxon>
        <taxon>Deinococcota</taxon>
        <taxon>Deinococci</taxon>
        <taxon>Deinococcales</taxon>
        <taxon>Deinococcaceae</taxon>
        <taxon>Deinococcus</taxon>
    </lineage>
</organism>
<dbReference type="AlphaFoldDB" id="A0A7W8JWA5"/>
<evidence type="ECO:0000313" key="3">
    <source>
        <dbReference type="Proteomes" id="UP000552709"/>
    </source>
</evidence>
<accession>A0A7W8JWA5</accession>
<reference evidence="2 3" key="1">
    <citation type="submission" date="2020-08" db="EMBL/GenBank/DDBJ databases">
        <title>Genomic Encyclopedia of Type Strains, Phase IV (KMG-IV): sequencing the most valuable type-strain genomes for metagenomic binning, comparative biology and taxonomic classification.</title>
        <authorList>
            <person name="Goeker M."/>
        </authorList>
    </citation>
    <scope>NUCLEOTIDE SEQUENCE [LARGE SCALE GENOMIC DNA]</scope>
    <source>
        <strain evidence="2 3">DSM 27939</strain>
    </source>
</reference>